<name>A0AAE1Z4T1_SCHME</name>
<protein>
    <recommendedName>
        <fullName evidence="1">Reverse transcriptase domain-containing protein</fullName>
    </recommendedName>
</protein>
<dbReference type="PANTHER" id="PTHR37984:SF5">
    <property type="entry name" value="PROTEIN NYNRIN-LIKE"/>
    <property type="match status" value="1"/>
</dbReference>
<feature type="domain" description="Reverse transcriptase" evidence="1">
    <location>
        <begin position="1"/>
        <end position="161"/>
    </location>
</feature>
<dbReference type="InterPro" id="IPR043128">
    <property type="entry name" value="Rev_trsase/Diguanyl_cyclase"/>
</dbReference>
<keyword evidence="3" id="KW-1185">Reference proteome</keyword>
<evidence type="ECO:0000313" key="2">
    <source>
        <dbReference type="EMBL" id="KAK4467601.1"/>
    </source>
</evidence>
<dbReference type="PROSITE" id="PS50878">
    <property type="entry name" value="RT_POL"/>
    <property type="match status" value="1"/>
</dbReference>
<reference evidence="2" key="1">
    <citation type="submission" date="2022-04" db="EMBL/GenBank/DDBJ databases">
        <authorList>
            <person name="Xu L."/>
            <person name="Lv Z."/>
        </authorList>
    </citation>
    <scope>NUCLEOTIDE SEQUENCE</scope>
    <source>
        <strain evidence="2">LV_2022a</strain>
    </source>
</reference>
<dbReference type="Proteomes" id="UP001292079">
    <property type="component" value="Unassembled WGS sequence"/>
</dbReference>
<sequence length="188" mass="21382">MVPKNDRNGWRPTGDYRRLNAQTTSDRYPLPHIYDLTATLKGMTIFSKIDLVKAYNQIPMSENDVPKTAIVTPFGLYEFLQMPYGLRNGAQIFPRFIDDVFCGLDYVHAYVDDCLIASPDEVTHIKHLDAVFIRLQQYGVIINIHKCQIGTTSLDYLGHTIDANGIQPQKHKVAAILEYPEPTTIKQL</sequence>
<evidence type="ECO:0000259" key="1">
    <source>
        <dbReference type="PROSITE" id="PS50878"/>
    </source>
</evidence>
<dbReference type="Gene3D" id="3.30.70.270">
    <property type="match status" value="1"/>
</dbReference>
<proteinExistence type="predicted"/>
<organism evidence="2 3">
    <name type="scientific">Schistosoma mekongi</name>
    <name type="common">Parasitic worm</name>
    <dbReference type="NCBI Taxonomy" id="38744"/>
    <lineage>
        <taxon>Eukaryota</taxon>
        <taxon>Metazoa</taxon>
        <taxon>Spiralia</taxon>
        <taxon>Lophotrochozoa</taxon>
        <taxon>Platyhelminthes</taxon>
        <taxon>Trematoda</taxon>
        <taxon>Digenea</taxon>
        <taxon>Strigeidida</taxon>
        <taxon>Schistosomatoidea</taxon>
        <taxon>Schistosomatidae</taxon>
        <taxon>Schistosoma</taxon>
    </lineage>
</organism>
<dbReference type="CDD" id="cd01647">
    <property type="entry name" value="RT_LTR"/>
    <property type="match status" value="1"/>
</dbReference>
<dbReference type="AlphaFoldDB" id="A0AAE1Z4T1"/>
<dbReference type="InterPro" id="IPR050951">
    <property type="entry name" value="Retrovirus_Pol_polyprotein"/>
</dbReference>
<gene>
    <name evidence="2" type="ORF">MN116_000267</name>
</gene>
<dbReference type="EMBL" id="JALJAT010000008">
    <property type="protein sequence ID" value="KAK4467601.1"/>
    <property type="molecule type" value="Genomic_DNA"/>
</dbReference>
<evidence type="ECO:0000313" key="3">
    <source>
        <dbReference type="Proteomes" id="UP001292079"/>
    </source>
</evidence>
<dbReference type="SUPFAM" id="SSF56672">
    <property type="entry name" value="DNA/RNA polymerases"/>
    <property type="match status" value="1"/>
</dbReference>
<reference evidence="2" key="2">
    <citation type="journal article" date="2023" name="Infect Dis Poverty">
        <title>Chromosome-scale genome of the human blood fluke Schistosoma mekongi and its implications for public health.</title>
        <authorList>
            <person name="Zhou M."/>
            <person name="Xu L."/>
            <person name="Xu D."/>
            <person name="Chen W."/>
            <person name="Khan J."/>
            <person name="Hu Y."/>
            <person name="Huang H."/>
            <person name="Wei H."/>
            <person name="Zhang Y."/>
            <person name="Chusongsang P."/>
            <person name="Tanasarnprasert K."/>
            <person name="Hu X."/>
            <person name="Limpanont Y."/>
            <person name="Lv Z."/>
        </authorList>
    </citation>
    <scope>NUCLEOTIDE SEQUENCE</scope>
    <source>
        <strain evidence="2">LV_2022a</strain>
    </source>
</reference>
<dbReference type="Pfam" id="PF00078">
    <property type="entry name" value="RVT_1"/>
    <property type="match status" value="1"/>
</dbReference>
<comment type="caution">
    <text evidence="2">The sequence shown here is derived from an EMBL/GenBank/DDBJ whole genome shotgun (WGS) entry which is preliminary data.</text>
</comment>
<dbReference type="InterPro" id="IPR000477">
    <property type="entry name" value="RT_dom"/>
</dbReference>
<dbReference type="InterPro" id="IPR043502">
    <property type="entry name" value="DNA/RNA_pol_sf"/>
</dbReference>
<accession>A0AAE1Z4T1</accession>
<dbReference type="PANTHER" id="PTHR37984">
    <property type="entry name" value="PROTEIN CBG26694"/>
    <property type="match status" value="1"/>
</dbReference>